<dbReference type="Proteomes" id="UP001210211">
    <property type="component" value="Unassembled WGS sequence"/>
</dbReference>
<dbReference type="Pfam" id="PF13966">
    <property type="entry name" value="zf-RVT"/>
    <property type="match status" value="1"/>
</dbReference>
<dbReference type="PANTHER" id="PTHR33116:SF78">
    <property type="entry name" value="OS12G0587133 PROTEIN"/>
    <property type="match status" value="1"/>
</dbReference>
<protein>
    <recommendedName>
        <fullName evidence="2">Reverse transcriptase domain-containing protein</fullName>
    </recommendedName>
</protein>
<dbReference type="Pfam" id="PF00078">
    <property type="entry name" value="RVT_1"/>
    <property type="match status" value="1"/>
</dbReference>
<dbReference type="PROSITE" id="PS50878">
    <property type="entry name" value="RT_POL"/>
    <property type="match status" value="1"/>
</dbReference>
<feature type="transmembrane region" description="Helical" evidence="1">
    <location>
        <begin position="333"/>
        <end position="353"/>
    </location>
</feature>
<sequence>MLLIFMLNSELLDKFFAHFGKINVHLANAKTIVQCLDRVEEMRLLTPLEFTLRILARERAYALANILESRWRQRSRSKWLNSGDRNTKYFHAIATSRMRGNHISKLVVHDNEIKSVTEICKAFTDYYVQLLGSETVTAPFSPAALYSDSGPDLQFLADPFSESEIKRAVFALANDKSSGPDGIPNEFYKFNWDLLKDDLLDIFDSLYQGQLQLAYFNKANIVLIKKEQDAETLSDFRPISVIAFIPKLISKVLANRLATCISELIPETQTGFIKGRLITENFAVARELVTLIHKQSEPAFLLKLDFKKAFDSVAWPFLFAILIQRGFPHAFISWLQLLFSSATSSVLVNGFVGPSFQHKRGLRQGDPISPFLFNLAVDVLNKMIQAAALTVPLGICNKFPEPFFLLQYADDTLLFSTAKGTAVSTLHHILSAFSHCSGIELNFNKSLLVPFNLSQPQVESIQAGLNVTISTLPFKYLGLPLTLRKPDRQAFQLLIDKIQVRLAGWKSRLLSRAGRIVLANSVLSTIPVFFMSVFQLPIWVVKALDRLRRNFIWGSSDTTGKSMHLLAWDRVCLPKSVGGFGLINLRLQNIALLLRWWWRLYDQTNSLWSTIATRLYSKRDLNTPPIAWNTSGSFFWITLFSIRNYFQLSTTNVIGSGSNTLFWYNNWGGTCLFYFGSPTRPPLRQFISLNAALPIWNELMPNPLTQQQALLYNIASSLNFNSDSDRLVWKWTSHGRYTAASFYKAFILAGKVRFPLHFVWKIKAPPSIKVFLVLLTHGRLLTQDQLCKRNIPCTFACTLCQQTICETASHLFFDCPFSTRLWQLSGVPLVNTHAGLQHGMLQVFLPVLNDNLKMTTIATTLWALWLERNNRTFRNRVRSLEAIHRWIVCEATLFMKFC</sequence>
<feature type="domain" description="Reverse transcriptase" evidence="2">
    <location>
        <begin position="205"/>
        <end position="481"/>
    </location>
</feature>
<accession>A0AAD5ZPN6</accession>
<dbReference type="InterPro" id="IPR043502">
    <property type="entry name" value="DNA/RNA_pol_sf"/>
</dbReference>
<proteinExistence type="predicted"/>
<dbReference type="PANTHER" id="PTHR33116">
    <property type="entry name" value="REVERSE TRANSCRIPTASE ZINC-BINDING DOMAIN-CONTAINING PROTEIN-RELATED-RELATED"/>
    <property type="match status" value="1"/>
</dbReference>
<dbReference type="AlphaFoldDB" id="A0AAD5ZPN6"/>
<evidence type="ECO:0000256" key="1">
    <source>
        <dbReference type="SAM" id="Phobius"/>
    </source>
</evidence>
<organism evidence="3 4">
    <name type="scientific">Rhynchospora tenuis</name>
    <dbReference type="NCBI Taxonomy" id="198213"/>
    <lineage>
        <taxon>Eukaryota</taxon>
        <taxon>Viridiplantae</taxon>
        <taxon>Streptophyta</taxon>
        <taxon>Embryophyta</taxon>
        <taxon>Tracheophyta</taxon>
        <taxon>Spermatophyta</taxon>
        <taxon>Magnoliopsida</taxon>
        <taxon>Liliopsida</taxon>
        <taxon>Poales</taxon>
        <taxon>Cyperaceae</taxon>
        <taxon>Cyperoideae</taxon>
        <taxon>Rhynchosporeae</taxon>
        <taxon>Rhynchospora</taxon>
    </lineage>
</organism>
<keyword evidence="1" id="KW-0472">Membrane</keyword>
<dbReference type="CDD" id="cd01650">
    <property type="entry name" value="RT_nLTR_like"/>
    <property type="match status" value="1"/>
</dbReference>
<evidence type="ECO:0000313" key="3">
    <source>
        <dbReference type="EMBL" id="KAJ3701655.1"/>
    </source>
</evidence>
<dbReference type="InterPro" id="IPR026960">
    <property type="entry name" value="RVT-Znf"/>
</dbReference>
<dbReference type="InterPro" id="IPR000477">
    <property type="entry name" value="RT_dom"/>
</dbReference>
<feature type="transmembrane region" description="Helical" evidence="1">
    <location>
        <begin position="516"/>
        <end position="540"/>
    </location>
</feature>
<dbReference type="EMBL" id="JAMRDG010000001">
    <property type="protein sequence ID" value="KAJ3701655.1"/>
    <property type="molecule type" value="Genomic_DNA"/>
</dbReference>
<dbReference type="SUPFAM" id="SSF56672">
    <property type="entry name" value="DNA/RNA polymerases"/>
    <property type="match status" value="1"/>
</dbReference>
<name>A0AAD5ZPN6_9POAL</name>
<evidence type="ECO:0000259" key="2">
    <source>
        <dbReference type="PROSITE" id="PS50878"/>
    </source>
</evidence>
<gene>
    <name evidence="3" type="ORF">LUZ61_005360</name>
</gene>
<comment type="caution">
    <text evidence="3">The sequence shown here is derived from an EMBL/GenBank/DDBJ whole genome shotgun (WGS) entry which is preliminary data.</text>
</comment>
<keyword evidence="1" id="KW-0812">Transmembrane</keyword>
<evidence type="ECO:0000313" key="4">
    <source>
        <dbReference type="Proteomes" id="UP001210211"/>
    </source>
</evidence>
<reference evidence="3 4" key="1">
    <citation type="journal article" date="2022" name="Cell">
        <title>Repeat-based holocentromeres influence genome architecture and karyotype evolution.</title>
        <authorList>
            <person name="Hofstatter P.G."/>
            <person name="Thangavel G."/>
            <person name="Lux T."/>
            <person name="Neumann P."/>
            <person name="Vondrak T."/>
            <person name="Novak P."/>
            <person name="Zhang M."/>
            <person name="Costa L."/>
            <person name="Castellani M."/>
            <person name="Scott A."/>
            <person name="Toegelov H."/>
            <person name="Fuchs J."/>
            <person name="Mata-Sucre Y."/>
            <person name="Dias Y."/>
            <person name="Vanzela A.L.L."/>
            <person name="Huettel B."/>
            <person name="Almeida C.C.S."/>
            <person name="Simkova H."/>
            <person name="Souza G."/>
            <person name="Pedrosa-Harand A."/>
            <person name="Macas J."/>
            <person name="Mayer K.F.X."/>
            <person name="Houben A."/>
            <person name="Marques A."/>
        </authorList>
    </citation>
    <scope>NUCLEOTIDE SEQUENCE [LARGE SCALE GENOMIC DNA]</scope>
    <source>
        <strain evidence="3">RhyTen1mFocal</strain>
    </source>
</reference>
<keyword evidence="1" id="KW-1133">Transmembrane helix</keyword>
<keyword evidence="4" id="KW-1185">Reference proteome</keyword>